<sequence length="241" mass="25873">MSDAGVDDSTVAPLCGRLRENWWRLALIAATLVMAAFAWYEPLVAVFTVIPVLTWCWGLARSDRTGTVVGAILLALAAWILLPRDLGLSGQWVPSVFDVCLFLPILTAVICLVGIRGERSRGLPAIGFCAFAVAGLALGGYTAVWYSEGDTGNEGVWPGPSGLRVVEGEREGGSGGFSRQLDATGDRAPERMRDYLSSRGFSSQGDDSPSICRVNGVVLTYKVCAVVEDISPTMVRVSWWI</sequence>
<accession>A0A9W6VDF3</accession>
<name>A0A9W6VDF3_9PSEU</name>
<dbReference type="RefSeq" id="WP_285486212.1">
    <property type="nucleotide sequence ID" value="NZ_BSTI01000002.1"/>
</dbReference>
<feature type="transmembrane region" description="Helical" evidence="1">
    <location>
        <begin position="65"/>
        <end position="82"/>
    </location>
</feature>
<feature type="transmembrane region" description="Helical" evidence="1">
    <location>
        <begin position="122"/>
        <end position="146"/>
    </location>
</feature>
<protein>
    <submittedName>
        <fullName evidence="2">Uncharacterized protein</fullName>
    </submittedName>
</protein>
<proteinExistence type="predicted"/>
<reference evidence="2" key="1">
    <citation type="submission" date="2023-03" db="EMBL/GenBank/DDBJ databases">
        <title>Amycolatopsis taiwanensis NBRC 103393.</title>
        <authorList>
            <person name="Ichikawa N."/>
            <person name="Sato H."/>
            <person name="Tonouchi N."/>
        </authorList>
    </citation>
    <scope>NUCLEOTIDE SEQUENCE</scope>
    <source>
        <strain evidence="2">NBRC 103393</strain>
    </source>
</reference>
<keyword evidence="1" id="KW-0472">Membrane</keyword>
<feature type="transmembrane region" description="Helical" evidence="1">
    <location>
        <begin position="26"/>
        <end position="53"/>
    </location>
</feature>
<dbReference type="Proteomes" id="UP001165136">
    <property type="component" value="Unassembled WGS sequence"/>
</dbReference>
<evidence type="ECO:0000313" key="3">
    <source>
        <dbReference type="Proteomes" id="UP001165136"/>
    </source>
</evidence>
<keyword evidence="3" id="KW-1185">Reference proteome</keyword>
<evidence type="ECO:0000256" key="1">
    <source>
        <dbReference type="SAM" id="Phobius"/>
    </source>
</evidence>
<comment type="caution">
    <text evidence="2">The sequence shown here is derived from an EMBL/GenBank/DDBJ whole genome shotgun (WGS) entry which is preliminary data.</text>
</comment>
<dbReference type="EMBL" id="BSTI01000002">
    <property type="protein sequence ID" value="GLY64715.1"/>
    <property type="molecule type" value="Genomic_DNA"/>
</dbReference>
<gene>
    <name evidence="2" type="ORF">Atai01_13340</name>
</gene>
<keyword evidence="1" id="KW-0812">Transmembrane</keyword>
<organism evidence="2 3">
    <name type="scientific">Amycolatopsis taiwanensis</name>
    <dbReference type="NCBI Taxonomy" id="342230"/>
    <lineage>
        <taxon>Bacteria</taxon>
        <taxon>Bacillati</taxon>
        <taxon>Actinomycetota</taxon>
        <taxon>Actinomycetes</taxon>
        <taxon>Pseudonocardiales</taxon>
        <taxon>Pseudonocardiaceae</taxon>
        <taxon>Amycolatopsis</taxon>
    </lineage>
</organism>
<keyword evidence="1" id="KW-1133">Transmembrane helix</keyword>
<evidence type="ECO:0000313" key="2">
    <source>
        <dbReference type="EMBL" id="GLY64715.1"/>
    </source>
</evidence>
<feature type="transmembrane region" description="Helical" evidence="1">
    <location>
        <begin position="94"/>
        <end position="115"/>
    </location>
</feature>
<dbReference type="AlphaFoldDB" id="A0A9W6VDF3"/>